<comment type="caution">
    <text evidence="2">The sequence shown here is derived from an EMBL/GenBank/DDBJ whole genome shotgun (WGS) entry which is preliminary data.</text>
</comment>
<evidence type="ECO:0000313" key="2">
    <source>
        <dbReference type="EMBL" id="KAG0649006.1"/>
    </source>
</evidence>
<keyword evidence="1" id="KW-1133">Transmembrane helix</keyword>
<dbReference type="OrthoDB" id="6474464at2759"/>
<dbReference type="Proteomes" id="UP000785200">
    <property type="component" value="Unassembled WGS sequence"/>
</dbReference>
<evidence type="ECO:0000313" key="3">
    <source>
        <dbReference type="Proteomes" id="UP000785200"/>
    </source>
</evidence>
<dbReference type="PANTHER" id="PTHR12224:SF0">
    <property type="entry name" value="BETA-1,4-MANNOSYL-GLYCOPROTEIN 4-BETA-N-ACETYLGLUCOSAMINYLTRANSFERASE"/>
    <property type="match status" value="1"/>
</dbReference>
<keyword evidence="3" id="KW-1185">Reference proteome</keyword>
<feature type="transmembrane region" description="Helical" evidence="1">
    <location>
        <begin position="12"/>
        <end position="30"/>
    </location>
</feature>
<sequence>MSFQSTAPSHHLKFFGLAMILVCAWFLYTIPDTSRYHPTLERWSKSPNSSMELLPLDEAEEYCLARRWEPYPHRQRPRKIYDLMLINTELEWLEIRMGQLEDQVDFFVILEAPKTFTDEPKPLYVRENWPRFSKYHHKMILHTLDTSGADYEYAWAVERFSRNAMYDQVIPYLMGSQEAFVGDVILVSDVDEIPRPDALKTLRNCDFPKEVTLHTKMFYYGFQWLKRDDWPHPQATFYNNEDTVLPDDLRGSDGAQLYNAGWHCSYCFPTLEEMISKIKSFSHTELDREEFTDRDKIVQRVRAGKDMFDREDEHFDRIEDNPDVPQFLVKNKKKYSYLLNRDPPNAGFEDY</sequence>
<dbReference type="InterPro" id="IPR006813">
    <property type="entry name" value="Glyco_trans_17"/>
</dbReference>
<organism evidence="2 3">
    <name type="scientific">Hyphodiscus hymeniophilus</name>
    <dbReference type="NCBI Taxonomy" id="353542"/>
    <lineage>
        <taxon>Eukaryota</taxon>
        <taxon>Fungi</taxon>
        <taxon>Dikarya</taxon>
        <taxon>Ascomycota</taxon>
        <taxon>Pezizomycotina</taxon>
        <taxon>Leotiomycetes</taxon>
        <taxon>Helotiales</taxon>
        <taxon>Hyphodiscaceae</taxon>
        <taxon>Hyphodiscus</taxon>
    </lineage>
</organism>
<reference evidence="2" key="1">
    <citation type="submission" date="2019-07" db="EMBL/GenBank/DDBJ databases">
        <title>Hyphodiscus hymeniophilus genome sequencing and assembly.</title>
        <authorList>
            <person name="Kramer G."/>
            <person name="Nodwell J."/>
        </authorList>
    </citation>
    <scope>NUCLEOTIDE SEQUENCE</scope>
    <source>
        <strain evidence="2">ATCC 34498</strain>
    </source>
</reference>
<name>A0A9P7AXB8_9HELO</name>
<dbReference type="Pfam" id="PF04724">
    <property type="entry name" value="Glyco_transf_17"/>
    <property type="match status" value="1"/>
</dbReference>
<dbReference type="GO" id="GO:0006044">
    <property type="term" value="P:N-acetylglucosamine metabolic process"/>
    <property type="evidence" value="ECO:0007669"/>
    <property type="project" value="TreeGrafter"/>
</dbReference>
<dbReference type="AlphaFoldDB" id="A0A9P7AXB8"/>
<proteinExistence type="predicted"/>
<dbReference type="GO" id="GO:0003830">
    <property type="term" value="F:beta-1,4-mannosylglycoprotein 4-beta-N-acetylglucosaminyltransferase activity"/>
    <property type="evidence" value="ECO:0007669"/>
    <property type="project" value="InterPro"/>
</dbReference>
<gene>
    <name evidence="2" type="ORF">D0Z07_4869</name>
</gene>
<keyword evidence="1" id="KW-0472">Membrane</keyword>
<dbReference type="GO" id="GO:0016020">
    <property type="term" value="C:membrane"/>
    <property type="evidence" value="ECO:0007669"/>
    <property type="project" value="InterPro"/>
</dbReference>
<evidence type="ECO:0000256" key="1">
    <source>
        <dbReference type="SAM" id="Phobius"/>
    </source>
</evidence>
<dbReference type="PANTHER" id="PTHR12224">
    <property type="entry name" value="BETA-1,4-MANNOSYL-GLYCOPROTEIN BETA-1,4-N-ACETYLGLUCOSAMINYL-TRANSFERASE"/>
    <property type="match status" value="1"/>
</dbReference>
<protein>
    <submittedName>
        <fullName evidence="2">Beta-1</fullName>
    </submittedName>
</protein>
<dbReference type="EMBL" id="VNKQ01000009">
    <property type="protein sequence ID" value="KAG0649006.1"/>
    <property type="molecule type" value="Genomic_DNA"/>
</dbReference>
<accession>A0A9P7AXB8</accession>
<keyword evidence="1" id="KW-0812">Transmembrane</keyword>